<name>A0A8J8M9C0_9FIRM</name>
<protein>
    <submittedName>
        <fullName evidence="5">Helix-turn-helix domain-containing protein</fullName>
    </submittedName>
</protein>
<gene>
    <name evidence="5" type="ORF">HYG85_07455</name>
</gene>
<evidence type="ECO:0000259" key="4">
    <source>
        <dbReference type="PROSITE" id="PS01124"/>
    </source>
</evidence>
<dbReference type="EMBL" id="CP058561">
    <property type="protein sequence ID" value="QUH28756.1"/>
    <property type="molecule type" value="Genomic_DNA"/>
</dbReference>
<dbReference type="Gene3D" id="1.10.10.60">
    <property type="entry name" value="Homeodomain-like"/>
    <property type="match status" value="2"/>
</dbReference>
<dbReference type="InterPro" id="IPR018060">
    <property type="entry name" value="HTH_AraC"/>
</dbReference>
<feature type="domain" description="HTH araC/xylS-type" evidence="4">
    <location>
        <begin position="8"/>
        <end position="106"/>
    </location>
</feature>
<evidence type="ECO:0000256" key="1">
    <source>
        <dbReference type="ARBA" id="ARBA00023015"/>
    </source>
</evidence>
<reference evidence="5 6" key="1">
    <citation type="submission" date="2020-07" db="EMBL/GenBank/DDBJ databases">
        <title>Vallitalea guaymasensis genome.</title>
        <authorList>
            <person name="Postec A."/>
        </authorList>
    </citation>
    <scope>NUCLEOTIDE SEQUENCE [LARGE SCALE GENOMIC DNA]</scope>
    <source>
        <strain evidence="5 6">Ra1766G1</strain>
    </source>
</reference>
<keyword evidence="2" id="KW-0238">DNA-binding</keyword>
<dbReference type="GO" id="GO:0003700">
    <property type="term" value="F:DNA-binding transcription factor activity"/>
    <property type="evidence" value="ECO:0007669"/>
    <property type="project" value="InterPro"/>
</dbReference>
<keyword evidence="3" id="KW-0804">Transcription</keyword>
<evidence type="ECO:0000256" key="3">
    <source>
        <dbReference type="ARBA" id="ARBA00023163"/>
    </source>
</evidence>
<sequence length="506" mass="58270">MDYSFFIWSIATYIEARLKEEIDYSRLERTIGFSYRHIRETFKECTNISLSRYILTRRIANAAFEIIHTNKSLLDISGEYTFNNYDTFTRAFKRYTKKTPSEFRTKGCKVGRYRFLMGMFAPVILEENEDILLSNSILEVENIMKNREKTDNSCILFGVPKVAYSFEECTPFPTALKACLNYMGQEIDYYYIMATSGAAFRLRWNINCWDGGNVDIMNIYQDKYEAFKRAFKAAGRTYKILKREKASKEDFIEFIKSEIDEGRPVIALGIIGPPEACLITGYQNNGETLLGWNCFQENREFRKDIKIHESGYFICNTWWENPATIAVMAVGEEQNQPMDAKDIIEDAIKIMTTEKICYDSTDSNIKIEYAGGQSAYDAWANAISDEKEFPKDAILPLLFERIMCQGDAQVMVGEGRSYAACYISWVGNNNEIIADECQQAAKLFKEEAQCAFKMNEVKGGFMQDEQATRTFAKPDVRKQIVPLINKAKEYDAKACTILKQILTKIK</sequence>
<dbReference type="RefSeq" id="WP_212692965.1">
    <property type="nucleotide sequence ID" value="NZ_CP058561.1"/>
</dbReference>
<dbReference type="GO" id="GO:0043565">
    <property type="term" value="F:sequence-specific DNA binding"/>
    <property type="evidence" value="ECO:0007669"/>
    <property type="project" value="InterPro"/>
</dbReference>
<evidence type="ECO:0000313" key="6">
    <source>
        <dbReference type="Proteomes" id="UP000677305"/>
    </source>
</evidence>
<keyword evidence="6" id="KW-1185">Reference proteome</keyword>
<dbReference type="InterPro" id="IPR009057">
    <property type="entry name" value="Homeodomain-like_sf"/>
</dbReference>
<accession>A0A8J8M9C0</accession>
<keyword evidence="1" id="KW-0805">Transcription regulation</keyword>
<dbReference type="KEGG" id="vgu:HYG85_07455"/>
<dbReference type="Pfam" id="PF12833">
    <property type="entry name" value="HTH_18"/>
    <property type="match status" value="1"/>
</dbReference>
<dbReference type="InterPro" id="IPR050959">
    <property type="entry name" value="MarA-like"/>
</dbReference>
<dbReference type="PROSITE" id="PS01124">
    <property type="entry name" value="HTH_ARAC_FAMILY_2"/>
    <property type="match status" value="1"/>
</dbReference>
<dbReference type="PANTHER" id="PTHR47504:SF5">
    <property type="entry name" value="RIGHT ORIGIN-BINDING PROTEIN"/>
    <property type="match status" value="1"/>
</dbReference>
<dbReference type="SUPFAM" id="SSF46689">
    <property type="entry name" value="Homeodomain-like"/>
    <property type="match status" value="1"/>
</dbReference>
<dbReference type="Proteomes" id="UP000677305">
    <property type="component" value="Chromosome"/>
</dbReference>
<evidence type="ECO:0000256" key="2">
    <source>
        <dbReference type="ARBA" id="ARBA00023125"/>
    </source>
</evidence>
<organism evidence="5 6">
    <name type="scientific">Vallitalea guaymasensis</name>
    <dbReference type="NCBI Taxonomy" id="1185412"/>
    <lineage>
        <taxon>Bacteria</taxon>
        <taxon>Bacillati</taxon>
        <taxon>Bacillota</taxon>
        <taxon>Clostridia</taxon>
        <taxon>Lachnospirales</taxon>
        <taxon>Vallitaleaceae</taxon>
        <taxon>Vallitalea</taxon>
    </lineage>
</organism>
<dbReference type="SMART" id="SM00342">
    <property type="entry name" value="HTH_ARAC"/>
    <property type="match status" value="1"/>
</dbReference>
<proteinExistence type="predicted"/>
<evidence type="ECO:0000313" key="5">
    <source>
        <dbReference type="EMBL" id="QUH28756.1"/>
    </source>
</evidence>
<dbReference type="PANTHER" id="PTHR47504">
    <property type="entry name" value="RIGHT ORIGIN-BINDING PROTEIN"/>
    <property type="match status" value="1"/>
</dbReference>
<dbReference type="AlphaFoldDB" id="A0A8J8M9C0"/>